<dbReference type="EMBL" id="QJSP01000014">
    <property type="protein sequence ID" value="PYE14011.1"/>
    <property type="molecule type" value="Genomic_DNA"/>
</dbReference>
<comment type="caution">
    <text evidence="1">The sequence shown here is derived from an EMBL/GenBank/DDBJ whole genome shotgun (WGS) entry which is preliminary data.</text>
</comment>
<proteinExistence type="predicted"/>
<dbReference type="PANTHER" id="PTHR34374">
    <property type="entry name" value="LARGE RIBOSOMAL RNA SUBUNIT ACCUMULATION PROTEIN YCED HOMOLOG 1, CHLOROPLASTIC"/>
    <property type="match status" value="1"/>
</dbReference>
<reference evidence="1 2" key="1">
    <citation type="submission" date="2018-06" db="EMBL/GenBank/DDBJ databases">
        <title>Genomic Encyclopedia of Type Strains, Phase IV (KMG-IV): sequencing the most valuable type-strain genomes for metagenomic binning, comparative biology and taxonomic classification.</title>
        <authorList>
            <person name="Goeker M."/>
        </authorList>
    </citation>
    <scope>NUCLEOTIDE SEQUENCE [LARGE SCALE GENOMIC DNA]</scope>
    <source>
        <strain evidence="1 2">DSM 45521</strain>
    </source>
</reference>
<name>A0A318RCT3_WILLI</name>
<accession>A0A318RCT3</accession>
<sequence length="163" mass="17558">MREVHRAITPAPRIGLDMIAIPAGSDVDLDLRLEAVSEGVLVTGCVSGETEGQCVRCLEPIAGTASVYVTELYAYPNSATEQTTDAEDVHRIVDDKIDLEQAVVDAVALDLPNTPLCRPDCPGLCPECGIRLDVAEAGHHHDVIDPRWAELASKFAEEPESKK</sequence>
<protein>
    <recommendedName>
        <fullName evidence="3">Metal-binding protein</fullName>
    </recommendedName>
</protein>
<dbReference type="Proteomes" id="UP000247591">
    <property type="component" value="Unassembled WGS sequence"/>
</dbReference>
<evidence type="ECO:0000313" key="1">
    <source>
        <dbReference type="EMBL" id="PYE14011.1"/>
    </source>
</evidence>
<evidence type="ECO:0008006" key="3">
    <source>
        <dbReference type="Google" id="ProtNLM"/>
    </source>
</evidence>
<dbReference type="PANTHER" id="PTHR34374:SF1">
    <property type="entry name" value="LARGE RIBOSOMAL RNA SUBUNIT ACCUMULATION PROTEIN YCED HOMOLOG 1, CHLOROPLASTIC"/>
    <property type="match status" value="1"/>
</dbReference>
<keyword evidence="2" id="KW-1185">Reference proteome</keyword>
<gene>
    <name evidence="1" type="ORF">DFR67_114110</name>
</gene>
<dbReference type="RefSeq" id="WP_110471710.1">
    <property type="nucleotide sequence ID" value="NZ_QJSP01000014.1"/>
</dbReference>
<dbReference type="OrthoDB" id="9790372at2"/>
<dbReference type="AlphaFoldDB" id="A0A318RCT3"/>
<evidence type="ECO:0000313" key="2">
    <source>
        <dbReference type="Proteomes" id="UP000247591"/>
    </source>
</evidence>
<dbReference type="Pfam" id="PF02620">
    <property type="entry name" value="YceD"/>
    <property type="match status" value="1"/>
</dbReference>
<dbReference type="InterPro" id="IPR003772">
    <property type="entry name" value="YceD"/>
</dbReference>
<organism evidence="1 2">
    <name type="scientific">Williamsia limnetica</name>
    <dbReference type="NCBI Taxonomy" id="882452"/>
    <lineage>
        <taxon>Bacteria</taxon>
        <taxon>Bacillati</taxon>
        <taxon>Actinomycetota</taxon>
        <taxon>Actinomycetes</taxon>
        <taxon>Mycobacteriales</taxon>
        <taxon>Nocardiaceae</taxon>
        <taxon>Williamsia</taxon>
    </lineage>
</organism>